<accession>A0A4Z2IX40</accession>
<reference evidence="2 3" key="1">
    <citation type="submission" date="2019-03" db="EMBL/GenBank/DDBJ databases">
        <title>First draft genome of Liparis tanakae, snailfish: a comprehensive survey of snailfish specific genes.</title>
        <authorList>
            <person name="Kim W."/>
            <person name="Song I."/>
            <person name="Jeong J.-H."/>
            <person name="Kim D."/>
            <person name="Kim S."/>
            <person name="Ryu S."/>
            <person name="Song J.Y."/>
            <person name="Lee S.K."/>
        </authorList>
    </citation>
    <scope>NUCLEOTIDE SEQUENCE [LARGE SCALE GENOMIC DNA]</scope>
    <source>
        <tissue evidence="2">Muscle</tissue>
    </source>
</reference>
<gene>
    <name evidence="2" type="ORF">EYF80_007991</name>
</gene>
<proteinExistence type="predicted"/>
<feature type="region of interest" description="Disordered" evidence="1">
    <location>
        <begin position="59"/>
        <end position="83"/>
    </location>
</feature>
<organism evidence="2 3">
    <name type="scientific">Liparis tanakae</name>
    <name type="common">Tanaka's snailfish</name>
    <dbReference type="NCBI Taxonomy" id="230148"/>
    <lineage>
        <taxon>Eukaryota</taxon>
        <taxon>Metazoa</taxon>
        <taxon>Chordata</taxon>
        <taxon>Craniata</taxon>
        <taxon>Vertebrata</taxon>
        <taxon>Euteleostomi</taxon>
        <taxon>Actinopterygii</taxon>
        <taxon>Neopterygii</taxon>
        <taxon>Teleostei</taxon>
        <taxon>Neoteleostei</taxon>
        <taxon>Acanthomorphata</taxon>
        <taxon>Eupercaria</taxon>
        <taxon>Perciformes</taxon>
        <taxon>Cottioidei</taxon>
        <taxon>Cottales</taxon>
        <taxon>Liparidae</taxon>
        <taxon>Liparis</taxon>
    </lineage>
</organism>
<name>A0A4Z2IX40_9TELE</name>
<evidence type="ECO:0000313" key="2">
    <source>
        <dbReference type="EMBL" id="TNN81862.1"/>
    </source>
</evidence>
<dbReference type="Proteomes" id="UP000314294">
    <property type="component" value="Unassembled WGS sequence"/>
</dbReference>
<feature type="compositionally biased region" description="Polar residues" evidence="1">
    <location>
        <begin position="59"/>
        <end position="71"/>
    </location>
</feature>
<dbReference type="EMBL" id="SRLO01000044">
    <property type="protein sequence ID" value="TNN81862.1"/>
    <property type="molecule type" value="Genomic_DNA"/>
</dbReference>
<sequence>MKEVGAHSLPSLTTVESAALHIARQDANLLLSAACREHFRLMLAVPLRATALVSQSADTTVSGYDTQNPGVTVSLYPQEKQGR</sequence>
<evidence type="ECO:0000313" key="3">
    <source>
        <dbReference type="Proteomes" id="UP000314294"/>
    </source>
</evidence>
<dbReference type="AlphaFoldDB" id="A0A4Z2IX40"/>
<protein>
    <submittedName>
        <fullName evidence="2">Uncharacterized protein</fullName>
    </submittedName>
</protein>
<comment type="caution">
    <text evidence="2">The sequence shown here is derived from an EMBL/GenBank/DDBJ whole genome shotgun (WGS) entry which is preliminary data.</text>
</comment>
<keyword evidence="3" id="KW-1185">Reference proteome</keyword>
<evidence type="ECO:0000256" key="1">
    <source>
        <dbReference type="SAM" id="MobiDB-lite"/>
    </source>
</evidence>